<evidence type="ECO:0000256" key="4">
    <source>
        <dbReference type="ARBA" id="ARBA00022679"/>
    </source>
</evidence>
<sequence length="304" mass="34120">MGCPKACLLSLRERIFLKSFFAVWLLKLLAYLPADWADRTGRTLGRRLDAGNSRAARTTRANVALAFPELDHAAQRWLVRASLKDMGEKAARMARVWVRRENNPDKIQDPENYHLFTDALAAGEGVILLVPHLGNWELLGQWVSEHGPLNAMYRPAKLEGIDALVLAGRQSQGYQVHPTNMQGVAGLLKALKRGEMVAVLPDQEPDAAGGAWATFFGQQAFTMTLAQKIAQKRSQARVILASAVKKERRRYQVVLRAVDPAFSEDGGLQHMNDAIEALVREYPAQYQWEYKRFSTQPDGRQLYP</sequence>
<dbReference type="PANTHER" id="PTHR30606:SF10">
    <property type="entry name" value="PHOSPHATIDYLINOSITOL MANNOSIDE ACYLTRANSFERASE"/>
    <property type="match status" value="1"/>
</dbReference>
<proteinExistence type="predicted"/>
<keyword evidence="3" id="KW-0997">Cell inner membrane</keyword>
<dbReference type="InterPro" id="IPR004960">
    <property type="entry name" value="LipA_acyltrans"/>
</dbReference>
<gene>
    <name evidence="7" type="ORF">GH975_00705</name>
</gene>
<organism evidence="7 8">
    <name type="scientific">Litorivicinus lipolyticus</name>
    <dbReference type="NCBI Taxonomy" id="418701"/>
    <lineage>
        <taxon>Bacteria</taxon>
        <taxon>Pseudomonadati</taxon>
        <taxon>Pseudomonadota</taxon>
        <taxon>Gammaproteobacteria</taxon>
        <taxon>Oceanospirillales</taxon>
        <taxon>Litorivicinaceae</taxon>
        <taxon>Litorivicinus</taxon>
    </lineage>
</organism>
<name>A0A5Q2Q8L4_9GAMM</name>
<dbReference type="PIRSF" id="PIRSF026649">
    <property type="entry name" value="MsbB"/>
    <property type="match status" value="1"/>
</dbReference>
<dbReference type="AlphaFoldDB" id="A0A5Q2Q8L4"/>
<dbReference type="OrthoDB" id="9803456at2"/>
<evidence type="ECO:0000256" key="2">
    <source>
        <dbReference type="ARBA" id="ARBA00022475"/>
    </source>
</evidence>
<keyword evidence="4 7" id="KW-0808">Transferase</keyword>
<accession>A0A5Q2Q8L4</accession>
<dbReference type="CDD" id="cd07984">
    <property type="entry name" value="LPLAT_LABLAT-like"/>
    <property type="match status" value="1"/>
</dbReference>
<dbReference type="Pfam" id="PF03279">
    <property type="entry name" value="Lip_A_acyltrans"/>
    <property type="match status" value="1"/>
</dbReference>
<reference evidence="7 8" key="1">
    <citation type="submission" date="2019-11" db="EMBL/GenBank/DDBJ databases">
        <authorList>
            <person name="Khan S.A."/>
            <person name="Jeon C.O."/>
            <person name="Chun B.H."/>
        </authorList>
    </citation>
    <scope>NUCLEOTIDE SEQUENCE [LARGE SCALE GENOMIC DNA]</scope>
    <source>
        <strain evidence="7 8">IMCC 1097</strain>
    </source>
</reference>
<dbReference type="KEGG" id="llp:GH975_00705"/>
<comment type="subcellular location">
    <subcellularLocation>
        <location evidence="1">Cell inner membrane</location>
    </subcellularLocation>
</comment>
<dbReference type="GO" id="GO:0016746">
    <property type="term" value="F:acyltransferase activity"/>
    <property type="evidence" value="ECO:0007669"/>
    <property type="project" value="UniProtKB-KW"/>
</dbReference>
<dbReference type="Proteomes" id="UP000388235">
    <property type="component" value="Chromosome"/>
</dbReference>
<dbReference type="PANTHER" id="PTHR30606">
    <property type="entry name" value="LIPID A BIOSYNTHESIS LAUROYL ACYLTRANSFERASE"/>
    <property type="match status" value="1"/>
</dbReference>
<dbReference type="GO" id="GO:0005886">
    <property type="term" value="C:plasma membrane"/>
    <property type="evidence" value="ECO:0007669"/>
    <property type="project" value="UniProtKB-SubCell"/>
</dbReference>
<keyword evidence="2" id="KW-1003">Cell membrane</keyword>
<keyword evidence="8" id="KW-1185">Reference proteome</keyword>
<evidence type="ECO:0000256" key="1">
    <source>
        <dbReference type="ARBA" id="ARBA00004533"/>
    </source>
</evidence>
<evidence type="ECO:0000256" key="3">
    <source>
        <dbReference type="ARBA" id="ARBA00022519"/>
    </source>
</evidence>
<keyword evidence="5" id="KW-0472">Membrane</keyword>
<dbReference type="GO" id="GO:0009247">
    <property type="term" value="P:glycolipid biosynthetic process"/>
    <property type="evidence" value="ECO:0007669"/>
    <property type="project" value="UniProtKB-ARBA"/>
</dbReference>
<dbReference type="EMBL" id="CP045871">
    <property type="protein sequence ID" value="QGG79154.1"/>
    <property type="molecule type" value="Genomic_DNA"/>
</dbReference>
<evidence type="ECO:0000313" key="8">
    <source>
        <dbReference type="Proteomes" id="UP000388235"/>
    </source>
</evidence>
<protein>
    <submittedName>
        <fullName evidence="7">Lipid A biosynthesis acyltransferase</fullName>
    </submittedName>
</protein>
<evidence type="ECO:0000256" key="5">
    <source>
        <dbReference type="ARBA" id="ARBA00023136"/>
    </source>
</evidence>
<evidence type="ECO:0000256" key="6">
    <source>
        <dbReference type="ARBA" id="ARBA00023315"/>
    </source>
</evidence>
<evidence type="ECO:0000313" key="7">
    <source>
        <dbReference type="EMBL" id="QGG79154.1"/>
    </source>
</evidence>
<keyword evidence="6 7" id="KW-0012">Acyltransferase</keyword>